<name>A0A192C886_ECO25</name>
<dbReference type="Proteomes" id="UP000183316">
    <property type="component" value="Chromosome"/>
</dbReference>
<organism evidence="1 2">
    <name type="scientific">Escherichia coli O25b:H4</name>
    <dbReference type="NCBI Taxonomy" id="941280"/>
    <lineage>
        <taxon>Bacteria</taxon>
        <taxon>Pseudomonadati</taxon>
        <taxon>Pseudomonadota</taxon>
        <taxon>Gammaproteobacteria</taxon>
        <taxon>Enterobacterales</taxon>
        <taxon>Enterobacteriaceae</taxon>
        <taxon>Escherichia</taxon>
    </lineage>
</organism>
<reference evidence="1 2" key="1">
    <citation type="submission" date="2016-03" db="EMBL/GenBank/DDBJ databases">
        <title>Genome Sequence and Comparative Pathogenic Determinants of Uropathogenic Escherichia coli O25b:H4, a Clinical Isolate from Saudi Arabia.</title>
        <authorList>
            <person name="Alyamani E.A.J."/>
            <person name="Khiyami M.A."/>
            <person name="Booq R.Y."/>
            <person name="Bahwerth F.S."/>
            <person name="Vaisvil B."/>
            <person name="Schmitt D.P."/>
            <person name="Kapatral V."/>
        </authorList>
    </citation>
    <scope>NUCLEOTIDE SEQUENCE [LARGE SCALE GENOMIC DNA]</scope>
    <source>
        <strain evidence="1 2">O25b:H4</strain>
    </source>
</reference>
<proteinExistence type="predicted"/>
<sequence>MGATIFCWAVHETLFDLAGQWMKQQIKKRRAISPPVLICTRSVSN</sequence>
<dbReference type="AlphaFoldDB" id="A0A192C886"/>
<evidence type="ECO:0000313" key="2">
    <source>
        <dbReference type="Proteomes" id="UP000183316"/>
    </source>
</evidence>
<protein>
    <submittedName>
        <fullName evidence="1">Uncharacterized protein</fullName>
    </submittedName>
</protein>
<dbReference type="EMBL" id="CP015085">
    <property type="protein sequence ID" value="ANK02273.1"/>
    <property type="molecule type" value="Genomic_DNA"/>
</dbReference>
<accession>A0A192C886</accession>
<evidence type="ECO:0000313" key="1">
    <source>
        <dbReference type="EMBL" id="ANK02273.1"/>
    </source>
</evidence>
<gene>
    <name evidence="1" type="ORF">WLH_01012</name>
</gene>